<dbReference type="EMBL" id="CP000771">
    <property type="protein sequence ID" value="ABS60946.1"/>
    <property type="molecule type" value="Genomic_DNA"/>
</dbReference>
<name>A7HM13_FERNB</name>
<evidence type="ECO:0000313" key="3">
    <source>
        <dbReference type="Proteomes" id="UP000002415"/>
    </source>
</evidence>
<dbReference type="KEGG" id="fno:Fnod_1098"/>
<reference evidence="2 3" key="2">
    <citation type="journal article" date="2009" name="Proc. Natl. Acad. Sci. U.S.A.">
        <title>On the chimeric nature, thermophilic origin, and phylogenetic placement of the Thermotogales.</title>
        <authorList>
            <person name="Zhaxybayeva O."/>
            <person name="Swithers K.S."/>
            <person name="Lapierre P."/>
            <person name="Fournier G.P."/>
            <person name="Bickhart D.M."/>
            <person name="DeBoy R.T."/>
            <person name="Nelson K.E."/>
            <person name="Nesbo C.L."/>
            <person name="Doolittle W.F."/>
            <person name="Gogarten J.P."/>
            <person name="Noll K.M."/>
        </authorList>
    </citation>
    <scope>NUCLEOTIDE SEQUENCE [LARGE SCALE GENOMIC DNA]</scope>
    <source>
        <strain evidence="3">ATCC 35602 / DSM 5306 / Rt17-B1</strain>
    </source>
</reference>
<evidence type="ECO:0000256" key="1">
    <source>
        <dbReference type="SAM" id="Coils"/>
    </source>
</evidence>
<evidence type="ECO:0000313" key="2">
    <source>
        <dbReference type="EMBL" id="ABS60946.1"/>
    </source>
</evidence>
<gene>
    <name evidence="2" type="ordered locus">Fnod_1098</name>
</gene>
<dbReference type="STRING" id="381764.Fnod_1098"/>
<keyword evidence="1" id="KW-0175">Coiled coil</keyword>
<protein>
    <submittedName>
        <fullName evidence="2">Uncharacterized protein</fullName>
    </submittedName>
</protein>
<dbReference type="HOGENOM" id="CLU_773266_0_0_0"/>
<dbReference type="RefSeq" id="WP_011994259.1">
    <property type="nucleotide sequence ID" value="NC_009718.1"/>
</dbReference>
<accession>A7HM13</accession>
<sequence>MKSLKKFLTVFLILVGLVVMFAEGEHVHDEECGCEIADARDLAVDTSLQLPANLLDSEFYEKLMELEENLNLLYEITEGKVTYEEFDELVNTVMSLADQILSFEERTNSYIDLSIEVLREEFLTNLSDSFGELMKLIEDLKITVDIHDGDILKLYETLGSLSEEISLLSERTADYDDLKAQLEELSLKLDLHDQDIVNIYDVLAYKADLSLVEQLENKLNELTISLKSEINNGLDARIGLLEEYTNMIYEVANTKVSAEEVEEMISPLKDEVNDISKKLTEVVEKTRNQDVDIIKLYDAIAKLAEELRRIGGRLSTLESLVNELRNK</sequence>
<organism evidence="2 3">
    <name type="scientific">Fervidobacterium nodosum (strain ATCC 35602 / DSM 5306 / Rt17-B1)</name>
    <dbReference type="NCBI Taxonomy" id="381764"/>
    <lineage>
        <taxon>Bacteria</taxon>
        <taxon>Thermotogati</taxon>
        <taxon>Thermotogota</taxon>
        <taxon>Thermotogae</taxon>
        <taxon>Thermotogales</taxon>
        <taxon>Fervidobacteriaceae</taxon>
        <taxon>Fervidobacterium</taxon>
    </lineage>
</organism>
<proteinExistence type="predicted"/>
<keyword evidence="3" id="KW-1185">Reference proteome</keyword>
<dbReference type="AlphaFoldDB" id="A7HM13"/>
<reference evidence="2 3" key="1">
    <citation type="submission" date="2007-07" db="EMBL/GenBank/DDBJ databases">
        <title>Complete sequence of Fervidobacterium nodosum Rt17-B1.</title>
        <authorList>
            <consortium name="US DOE Joint Genome Institute"/>
            <person name="Copeland A."/>
            <person name="Lucas S."/>
            <person name="Lapidus A."/>
            <person name="Barry K."/>
            <person name="Glavina del Rio T."/>
            <person name="Dalin E."/>
            <person name="Tice H."/>
            <person name="Pitluck S."/>
            <person name="Saunders E."/>
            <person name="Brettin T."/>
            <person name="Bruce D."/>
            <person name="Detter J.C."/>
            <person name="Han C."/>
            <person name="Schmutz J."/>
            <person name="Larimer F."/>
            <person name="Land M."/>
            <person name="Hauser L."/>
            <person name="Kyrpides N."/>
            <person name="Mikhailova N."/>
            <person name="Nelson K."/>
            <person name="Gogarten J.P."/>
            <person name="Noll K."/>
            <person name="Richardson P."/>
        </authorList>
    </citation>
    <scope>NUCLEOTIDE SEQUENCE [LARGE SCALE GENOMIC DNA]</scope>
    <source>
        <strain evidence="3">ATCC 35602 / DSM 5306 / Rt17-B1</strain>
    </source>
</reference>
<dbReference type="OrthoDB" id="42805at2"/>
<dbReference type="eggNOG" id="COG1196">
    <property type="taxonomic scope" value="Bacteria"/>
</dbReference>
<dbReference type="Proteomes" id="UP000002415">
    <property type="component" value="Chromosome"/>
</dbReference>
<feature type="coiled-coil region" evidence="1">
    <location>
        <begin position="168"/>
        <end position="232"/>
    </location>
</feature>